<protein>
    <recommendedName>
        <fullName evidence="2">SHOCT domain-containing protein</fullName>
    </recommendedName>
</protein>
<name>A0ABN8P6X1_9CNID</name>
<feature type="region of interest" description="Disordered" evidence="1">
    <location>
        <begin position="103"/>
        <end position="166"/>
    </location>
</feature>
<dbReference type="Proteomes" id="UP001159405">
    <property type="component" value="Unassembled WGS sequence"/>
</dbReference>
<dbReference type="EMBL" id="CALNXK010000057">
    <property type="protein sequence ID" value="CAH3136048.1"/>
    <property type="molecule type" value="Genomic_DNA"/>
</dbReference>
<accession>A0ABN8P6X1</accession>
<gene>
    <name evidence="3" type="ORF">PLOB_00038239</name>
</gene>
<proteinExistence type="predicted"/>
<organism evidence="3 4">
    <name type="scientific">Porites lobata</name>
    <dbReference type="NCBI Taxonomy" id="104759"/>
    <lineage>
        <taxon>Eukaryota</taxon>
        <taxon>Metazoa</taxon>
        <taxon>Cnidaria</taxon>
        <taxon>Anthozoa</taxon>
        <taxon>Hexacorallia</taxon>
        <taxon>Scleractinia</taxon>
        <taxon>Fungiina</taxon>
        <taxon>Poritidae</taxon>
        <taxon>Porites</taxon>
    </lineage>
</organism>
<reference evidence="3 4" key="1">
    <citation type="submission" date="2022-05" db="EMBL/GenBank/DDBJ databases">
        <authorList>
            <consortium name="Genoscope - CEA"/>
            <person name="William W."/>
        </authorList>
    </citation>
    <scope>NUCLEOTIDE SEQUENCE [LARGE SCALE GENOMIC DNA]</scope>
</reference>
<evidence type="ECO:0000259" key="2">
    <source>
        <dbReference type="Pfam" id="PF09851"/>
    </source>
</evidence>
<evidence type="ECO:0000256" key="1">
    <source>
        <dbReference type="SAM" id="MobiDB-lite"/>
    </source>
</evidence>
<feature type="domain" description="SHOCT" evidence="2">
    <location>
        <begin position="204"/>
        <end position="231"/>
    </location>
</feature>
<sequence>MSFLTTIRIYNDPSDKRTFERQIIQDFNIYDNAVEMKKSVFEATESFFEEDVTVDDVDIGYVGKSNNKWLIKTDQHVDDAYTSRFHHKHSELVIFIEEKKRTRQGQKRKLSTTRNDDSQHQGDGDREPSRVEGESGVHESMETPPNVPPFTERKVKRRKPASTSTAGETFVQLAEAVTSALTGTRRSETRNQESSTNLRSVLLAQLKELGELHREGVLTQQEFDEQKRLLLIDLRNISQ</sequence>
<dbReference type="InterPro" id="IPR018649">
    <property type="entry name" value="SHOCT"/>
</dbReference>
<comment type="caution">
    <text evidence="3">The sequence shown here is derived from an EMBL/GenBank/DDBJ whole genome shotgun (WGS) entry which is preliminary data.</text>
</comment>
<keyword evidence="4" id="KW-1185">Reference proteome</keyword>
<evidence type="ECO:0000313" key="4">
    <source>
        <dbReference type="Proteomes" id="UP001159405"/>
    </source>
</evidence>
<dbReference type="Pfam" id="PF09851">
    <property type="entry name" value="SHOCT"/>
    <property type="match status" value="1"/>
</dbReference>
<feature type="compositionally biased region" description="Basic and acidic residues" evidence="1">
    <location>
        <begin position="114"/>
        <end position="141"/>
    </location>
</feature>
<evidence type="ECO:0000313" key="3">
    <source>
        <dbReference type="EMBL" id="CAH3136048.1"/>
    </source>
</evidence>